<evidence type="ECO:0000256" key="4">
    <source>
        <dbReference type="ARBA" id="ARBA00022993"/>
    </source>
</evidence>
<keyword evidence="8" id="KW-1185">Reference proteome</keyword>
<feature type="binding site" evidence="5">
    <location>
        <begin position="10"/>
        <end position="15"/>
    </location>
    <ligand>
        <name>ATP</name>
        <dbReference type="ChEBI" id="CHEBI:30616"/>
    </ligand>
</feature>
<keyword evidence="5 7" id="KW-0418">Kinase</keyword>
<accession>A0ABV7B2G5</accession>
<keyword evidence="5" id="KW-0963">Cytoplasm</keyword>
<organism evidence="7 8">
    <name type="scientific">Halomonas tibetensis</name>
    <dbReference type="NCBI Taxonomy" id="2259590"/>
    <lineage>
        <taxon>Bacteria</taxon>
        <taxon>Pseudomonadati</taxon>
        <taxon>Pseudomonadota</taxon>
        <taxon>Gammaproteobacteria</taxon>
        <taxon>Oceanospirillales</taxon>
        <taxon>Halomonadaceae</taxon>
        <taxon>Halomonas</taxon>
    </lineage>
</organism>
<dbReference type="SUPFAM" id="SSF52540">
    <property type="entry name" value="P-loop containing nucleoside triphosphate hydrolases"/>
    <property type="match status" value="1"/>
</dbReference>
<dbReference type="InterPro" id="IPR001977">
    <property type="entry name" value="Depp_CoAkinase"/>
</dbReference>
<comment type="caution">
    <text evidence="7">The sequence shown here is derived from an EMBL/GenBank/DDBJ whole genome shotgun (WGS) entry which is preliminary data.</text>
</comment>
<protein>
    <recommendedName>
        <fullName evidence="5 6">Dephospho-CoA kinase</fullName>
        <ecNumber evidence="5 6">2.7.1.24</ecNumber>
    </recommendedName>
    <alternativeName>
        <fullName evidence="5">Dephosphocoenzyme A kinase</fullName>
    </alternativeName>
</protein>
<keyword evidence="2 5" id="KW-0547">Nucleotide-binding</keyword>
<keyword evidence="4 5" id="KW-0173">Coenzyme A biosynthesis</keyword>
<evidence type="ECO:0000256" key="6">
    <source>
        <dbReference type="NCBIfam" id="TIGR00152"/>
    </source>
</evidence>
<evidence type="ECO:0000256" key="3">
    <source>
        <dbReference type="ARBA" id="ARBA00022840"/>
    </source>
</evidence>
<comment type="similarity">
    <text evidence="1 5">Belongs to the CoaE family.</text>
</comment>
<dbReference type="Gene3D" id="3.40.50.300">
    <property type="entry name" value="P-loop containing nucleotide triphosphate hydrolases"/>
    <property type="match status" value="1"/>
</dbReference>
<dbReference type="GO" id="GO:0004140">
    <property type="term" value="F:dephospho-CoA kinase activity"/>
    <property type="evidence" value="ECO:0007669"/>
    <property type="project" value="UniProtKB-EC"/>
</dbReference>
<evidence type="ECO:0000256" key="1">
    <source>
        <dbReference type="ARBA" id="ARBA00009018"/>
    </source>
</evidence>
<dbReference type="Proteomes" id="UP001595386">
    <property type="component" value="Unassembled WGS sequence"/>
</dbReference>
<sequence length="214" mass="23369">MIIGVTGGIASGKSTVARAFAALGAPWVDADDVAREVVEPGEPALEEIAARYSRARVLNDDGTLNRRALREIVFADPAERRWLEAVTHPRIRARLTEHLARLQATGAPYVLLVSPLLFESGQNEMTDRTLVIDVPEALQIERTAARDDVDDAQARAIVAAQMPRAERLARADDVLDNGGSEALMQRRVAELDLHFRQLATQPAADRITHPRGAS</sequence>
<evidence type="ECO:0000256" key="5">
    <source>
        <dbReference type="HAMAP-Rule" id="MF_00376"/>
    </source>
</evidence>
<dbReference type="RefSeq" id="WP_379756225.1">
    <property type="nucleotide sequence ID" value="NZ_JBHRSQ010000008.1"/>
</dbReference>
<dbReference type="PANTHER" id="PTHR10695">
    <property type="entry name" value="DEPHOSPHO-COA KINASE-RELATED"/>
    <property type="match status" value="1"/>
</dbReference>
<dbReference type="EMBL" id="JBHRSQ010000008">
    <property type="protein sequence ID" value="MFC2991612.1"/>
    <property type="molecule type" value="Genomic_DNA"/>
</dbReference>
<comment type="function">
    <text evidence="5">Catalyzes the phosphorylation of the 3'-hydroxyl group of dephosphocoenzyme A to form coenzyme A.</text>
</comment>
<dbReference type="NCBIfam" id="TIGR00152">
    <property type="entry name" value="dephospho-CoA kinase"/>
    <property type="match status" value="1"/>
</dbReference>
<comment type="catalytic activity">
    <reaction evidence="5">
        <text>3'-dephospho-CoA + ATP = ADP + CoA + H(+)</text>
        <dbReference type="Rhea" id="RHEA:18245"/>
        <dbReference type="ChEBI" id="CHEBI:15378"/>
        <dbReference type="ChEBI" id="CHEBI:30616"/>
        <dbReference type="ChEBI" id="CHEBI:57287"/>
        <dbReference type="ChEBI" id="CHEBI:57328"/>
        <dbReference type="ChEBI" id="CHEBI:456216"/>
        <dbReference type="EC" id="2.7.1.24"/>
    </reaction>
</comment>
<comment type="subcellular location">
    <subcellularLocation>
        <location evidence="5">Cytoplasm</location>
    </subcellularLocation>
</comment>
<dbReference type="PROSITE" id="PS51219">
    <property type="entry name" value="DPCK"/>
    <property type="match status" value="1"/>
</dbReference>
<dbReference type="InterPro" id="IPR027417">
    <property type="entry name" value="P-loop_NTPase"/>
</dbReference>
<evidence type="ECO:0000313" key="8">
    <source>
        <dbReference type="Proteomes" id="UP001595386"/>
    </source>
</evidence>
<gene>
    <name evidence="5 7" type="primary">coaE</name>
    <name evidence="7" type="ORF">ACFODV_06165</name>
</gene>
<name>A0ABV7B2G5_9GAMM</name>
<dbReference type="HAMAP" id="MF_00376">
    <property type="entry name" value="Dephospho_CoA_kinase"/>
    <property type="match status" value="1"/>
</dbReference>
<dbReference type="CDD" id="cd02022">
    <property type="entry name" value="DPCK"/>
    <property type="match status" value="1"/>
</dbReference>
<comment type="pathway">
    <text evidence="5">Cofactor biosynthesis; coenzyme A biosynthesis; CoA from (R)-pantothenate: step 5/5.</text>
</comment>
<keyword evidence="5 7" id="KW-0808">Transferase</keyword>
<evidence type="ECO:0000256" key="2">
    <source>
        <dbReference type="ARBA" id="ARBA00022741"/>
    </source>
</evidence>
<dbReference type="EC" id="2.7.1.24" evidence="5 6"/>
<proteinExistence type="inferred from homology"/>
<evidence type="ECO:0000313" key="7">
    <source>
        <dbReference type="EMBL" id="MFC2991612.1"/>
    </source>
</evidence>
<dbReference type="PANTHER" id="PTHR10695:SF46">
    <property type="entry name" value="BIFUNCTIONAL COENZYME A SYNTHASE-RELATED"/>
    <property type="match status" value="1"/>
</dbReference>
<reference evidence="8" key="1">
    <citation type="journal article" date="2019" name="Int. J. Syst. Evol. Microbiol.">
        <title>The Global Catalogue of Microorganisms (GCM) 10K type strain sequencing project: providing services to taxonomists for standard genome sequencing and annotation.</title>
        <authorList>
            <consortium name="The Broad Institute Genomics Platform"/>
            <consortium name="The Broad Institute Genome Sequencing Center for Infectious Disease"/>
            <person name="Wu L."/>
            <person name="Ma J."/>
        </authorList>
    </citation>
    <scope>NUCLEOTIDE SEQUENCE [LARGE SCALE GENOMIC DNA]</scope>
    <source>
        <strain evidence="8">KCTC 52660</strain>
    </source>
</reference>
<dbReference type="Pfam" id="PF01121">
    <property type="entry name" value="CoaE"/>
    <property type="match status" value="1"/>
</dbReference>
<keyword evidence="3 5" id="KW-0067">ATP-binding</keyword>